<keyword evidence="5 6" id="KW-0472">Membrane</keyword>
<keyword evidence="3 6" id="KW-0812">Transmembrane</keyword>
<evidence type="ECO:0000256" key="6">
    <source>
        <dbReference type="SAM" id="Phobius"/>
    </source>
</evidence>
<feature type="transmembrane region" description="Helical" evidence="6">
    <location>
        <begin position="142"/>
        <end position="163"/>
    </location>
</feature>
<name>A0A6J4UBH0_9BACT</name>
<dbReference type="Pfam" id="PF03631">
    <property type="entry name" value="Virul_fac_BrkB"/>
    <property type="match status" value="1"/>
</dbReference>
<dbReference type="PANTHER" id="PTHR30213:SF0">
    <property type="entry name" value="UPF0761 MEMBRANE PROTEIN YIHY"/>
    <property type="match status" value="1"/>
</dbReference>
<dbReference type="EMBL" id="CADCWG010000068">
    <property type="protein sequence ID" value="CAA9543788.1"/>
    <property type="molecule type" value="Genomic_DNA"/>
</dbReference>
<proteinExistence type="predicted"/>
<comment type="subcellular location">
    <subcellularLocation>
        <location evidence="1">Cell membrane</location>
        <topology evidence="1">Multi-pass membrane protein</topology>
    </subcellularLocation>
</comment>
<feature type="transmembrane region" description="Helical" evidence="6">
    <location>
        <begin position="229"/>
        <end position="250"/>
    </location>
</feature>
<evidence type="ECO:0000256" key="2">
    <source>
        <dbReference type="ARBA" id="ARBA00022475"/>
    </source>
</evidence>
<accession>A0A6J4UBH0</accession>
<dbReference type="PANTHER" id="PTHR30213">
    <property type="entry name" value="INNER MEMBRANE PROTEIN YHJD"/>
    <property type="match status" value="1"/>
</dbReference>
<dbReference type="AlphaFoldDB" id="A0A6J4UBH0"/>
<dbReference type="InterPro" id="IPR017039">
    <property type="entry name" value="Virul_fac_BrkB"/>
</dbReference>
<evidence type="ECO:0000256" key="3">
    <source>
        <dbReference type="ARBA" id="ARBA00022692"/>
    </source>
</evidence>
<keyword evidence="2" id="KW-1003">Cell membrane</keyword>
<keyword evidence="4 6" id="KW-1133">Transmembrane helix</keyword>
<protein>
    <submittedName>
        <fullName evidence="7">Uncharacterized protein</fullName>
    </submittedName>
</protein>
<evidence type="ECO:0000256" key="5">
    <source>
        <dbReference type="ARBA" id="ARBA00023136"/>
    </source>
</evidence>
<evidence type="ECO:0000256" key="1">
    <source>
        <dbReference type="ARBA" id="ARBA00004651"/>
    </source>
</evidence>
<evidence type="ECO:0000256" key="4">
    <source>
        <dbReference type="ARBA" id="ARBA00022989"/>
    </source>
</evidence>
<reference evidence="7" key="1">
    <citation type="submission" date="2020-02" db="EMBL/GenBank/DDBJ databases">
        <authorList>
            <person name="Meier V. D."/>
        </authorList>
    </citation>
    <scope>NUCLEOTIDE SEQUENCE</scope>
    <source>
        <strain evidence="7">AVDCRST_MAG49</strain>
    </source>
</reference>
<sequence>MAMQSSAIDRLTLASRARELRTRRARPVVRVLPSPRVNARVRPPRSSVALARHAGRGGWSITAWAFRGYYRTNAGDLAAAVAFNAMIAVVPTALLIVSVAGLVLRDEQVLKTAIFASVWAFPSGQAQDAIETALQARNNSGWFGVFSLIGFAWVGTNFVASLARAMNRVYGVRDRRFVHQRLRGFVLMLVFSVLLSAASIAATLPTFFVAQELSFYFDEWVIARGWVQITTYALALVVATGLFMVLYRYVPNARQKKKDVWPGALTAGALFVLLIQAFPIYLRVFNPGNVYGQAFLLVTLLVTWFYVLAHVLLFGTYVNATWQQRRRCRAGVPQTMVVETVVPVSACADEPETKQVA</sequence>
<evidence type="ECO:0000313" key="7">
    <source>
        <dbReference type="EMBL" id="CAA9543788.1"/>
    </source>
</evidence>
<feature type="transmembrane region" description="Helical" evidence="6">
    <location>
        <begin position="262"/>
        <end position="282"/>
    </location>
</feature>
<gene>
    <name evidence="7" type="ORF">AVDCRST_MAG49-1231</name>
</gene>
<feature type="transmembrane region" description="Helical" evidence="6">
    <location>
        <begin position="184"/>
        <end position="209"/>
    </location>
</feature>
<feature type="transmembrane region" description="Helical" evidence="6">
    <location>
        <begin position="294"/>
        <end position="317"/>
    </location>
</feature>
<dbReference type="GO" id="GO:0005886">
    <property type="term" value="C:plasma membrane"/>
    <property type="evidence" value="ECO:0007669"/>
    <property type="project" value="UniProtKB-SubCell"/>
</dbReference>
<feature type="transmembrane region" description="Helical" evidence="6">
    <location>
        <begin position="77"/>
        <end position="104"/>
    </location>
</feature>
<organism evidence="7">
    <name type="scientific">uncultured Thermomicrobiales bacterium</name>
    <dbReference type="NCBI Taxonomy" id="1645740"/>
    <lineage>
        <taxon>Bacteria</taxon>
        <taxon>Pseudomonadati</taxon>
        <taxon>Thermomicrobiota</taxon>
        <taxon>Thermomicrobia</taxon>
        <taxon>Thermomicrobiales</taxon>
        <taxon>environmental samples</taxon>
    </lineage>
</organism>